<evidence type="ECO:0000313" key="5">
    <source>
        <dbReference type="EMBL" id="QYZ78678.1"/>
    </source>
</evidence>
<dbReference type="CDD" id="cd02440">
    <property type="entry name" value="AdoMet_MTases"/>
    <property type="match status" value="1"/>
</dbReference>
<evidence type="ECO:0000313" key="6">
    <source>
        <dbReference type="Proteomes" id="UP000826709"/>
    </source>
</evidence>
<dbReference type="InterPro" id="IPR030382">
    <property type="entry name" value="MeTrfase_TRM5/TYW2"/>
</dbReference>
<dbReference type="OrthoDB" id="8079at2157"/>
<evidence type="ECO:0000259" key="4">
    <source>
        <dbReference type="PROSITE" id="PS51684"/>
    </source>
</evidence>
<dbReference type="GO" id="GO:0008175">
    <property type="term" value="F:tRNA methyltransferase activity"/>
    <property type="evidence" value="ECO:0007669"/>
    <property type="project" value="TreeGrafter"/>
</dbReference>
<reference evidence="5" key="1">
    <citation type="journal article" date="2005" name="Int. J. Syst. Evol. Microbiol.">
        <title>Methanofollis formosanus sp. nov., isolated from a fish pond.</title>
        <authorList>
            <person name="Wu S.Y."/>
            <person name="Chen S.C."/>
            <person name="Lai M.C."/>
        </authorList>
    </citation>
    <scope>NUCLEOTIDE SEQUENCE</scope>
    <source>
        <strain evidence="5">ML15</strain>
    </source>
</reference>
<sequence length="289" mass="31948">MRVRTVSRAGLAAAMREVWADPSRRPYVEEGLAYVPVRDGYEADLDLPERRPYEGRSFQMVGDTAVLHGPRPTDEEVAAILAWRSPACVLYLGGIDGVRRLPSTEVLYGEPHPVCHHENGFRYWLNPAEVMFAQGNLEERRLMGRVVAPGERVADMFAGIGYFTVPMASAGAKVHAMEINPVSFGYLQRNVHENRLEERVRPENDDCRDLLDGVYDRVVMGHFDAPDFFPAALAHAEAGTVIHLHALGDATAAARAAAEGAGFAAEVTTRKVKKYGPHIWHVVHDVVLS</sequence>
<dbReference type="InterPro" id="IPR056743">
    <property type="entry name" value="TRM5-TYW2-like_MTfase"/>
</dbReference>
<keyword evidence="3" id="KW-0819">tRNA processing</keyword>
<feature type="domain" description="SAM-dependent methyltransferase TRM5/TYW2-type" evidence="4">
    <location>
        <begin position="58"/>
        <end position="289"/>
    </location>
</feature>
<evidence type="ECO:0000256" key="1">
    <source>
        <dbReference type="ARBA" id="ARBA00022679"/>
    </source>
</evidence>
<protein>
    <submittedName>
        <fullName evidence="5">SAM-dependent methyltransferase</fullName>
    </submittedName>
</protein>
<organism evidence="5 6">
    <name type="scientific">Methanofollis formosanus</name>
    <dbReference type="NCBI Taxonomy" id="299308"/>
    <lineage>
        <taxon>Archaea</taxon>
        <taxon>Methanobacteriati</taxon>
        <taxon>Methanobacteriota</taxon>
        <taxon>Stenosarchaea group</taxon>
        <taxon>Methanomicrobia</taxon>
        <taxon>Methanomicrobiales</taxon>
        <taxon>Methanomicrobiaceae</taxon>
        <taxon>Methanofollis</taxon>
    </lineage>
</organism>
<evidence type="ECO:0000256" key="2">
    <source>
        <dbReference type="ARBA" id="ARBA00022691"/>
    </source>
</evidence>
<dbReference type="Pfam" id="PF02475">
    <property type="entry name" value="TRM5-TYW2_MTfase"/>
    <property type="match status" value="1"/>
</dbReference>
<keyword evidence="5" id="KW-0489">Methyltransferase</keyword>
<keyword evidence="6" id="KW-1185">Reference proteome</keyword>
<dbReference type="EMBL" id="CP037968">
    <property type="protein sequence ID" value="QYZ78678.1"/>
    <property type="molecule type" value="Genomic_DNA"/>
</dbReference>
<dbReference type="AlphaFoldDB" id="A0A8G1A1F0"/>
<dbReference type="PROSITE" id="PS51684">
    <property type="entry name" value="SAM_MT_TRM5_TYW2"/>
    <property type="match status" value="1"/>
</dbReference>
<proteinExistence type="predicted"/>
<dbReference type="PANTHER" id="PTHR23245">
    <property type="entry name" value="TRNA METHYLTRANSFERASE"/>
    <property type="match status" value="1"/>
</dbReference>
<keyword evidence="2" id="KW-0949">S-adenosyl-L-methionine</keyword>
<dbReference type="SUPFAM" id="SSF53335">
    <property type="entry name" value="S-adenosyl-L-methionine-dependent methyltransferases"/>
    <property type="match status" value="1"/>
</dbReference>
<dbReference type="GO" id="GO:0005737">
    <property type="term" value="C:cytoplasm"/>
    <property type="evidence" value="ECO:0007669"/>
    <property type="project" value="TreeGrafter"/>
</dbReference>
<dbReference type="Proteomes" id="UP000826709">
    <property type="component" value="Chromosome"/>
</dbReference>
<evidence type="ECO:0000256" key="3">
    <source>
        <dbReference type="ARBA" id="ARBA00022694"/>
    </source>
</evidence>
<dbReference type="InterPro" id="IPR029063">
    <property type="entry name" value="SAM-dependent_MTases_sf"/>
</dbReference>
<dbReference type="GO" id="GO:0030488">
    <property type="term" value="P:tRNA methylation"/>
    <property type="evidence" value="ECO:0007669"/>
    <property type="project" value="TreeGrafter"/>
</dbReference>
<dbReference type="Gene3D" id="3.40.50.150">
    <property type="entry name" value="Vaccinia Virus protein VP39"/>
    <property type="match status" value="1"/>
</dbReference>
<reference evidence="5" key="2">
    <citation type="submission" date="2019-03" db="EMBL/GenBank/DDBJ databases">
        <authorList>
            <person name="Chen S.-C."/>
            <person name="Wu S.-Y."/>
            <person name="Lai M.-C."/>
        </authorList>
    </citation>
    <scope>NUCLEOTIDE SEQUENCE</scope>
    <source>
        <strain evidence="5">ML15</strain>
    </source>
</reference>
<keyword evidence="1" id="KW-0808">Transferase</keyword>
<dbReference type="RefSeq" id="WP_220682439.1">
    <property type="nucleotide sequence ID" value="NZ_CP037968.1"/>
</dbReference>
<gene>
    <name evidence="5" type="ORF">E2N92_04175</name>
</gene>
<accession>A0A8G1A1F0</accession>
<dbReference type="KEGG" id="mfk:E2N92_04175"/>
<name>A0A8G1A1F0_9EURY</name>